<evidence type="ECO:0000256" key="5">
    <source>
        <dbReference type="SAM" id="MobiDB-lite"/>
    </source>
</evidence>
<dbReference type="SUPFAM" id="SSF54403">
    <property type="entry name" value="Cystatin/monellin"/>
    <property type="match status" value="3"/>
</dbReference>
<dbReference type="PANTHER" id="PTHR28591">
    <property type="entry name" value="LATEXIN"/>
    <property type="match status" value="1"/>
</dbReference>
<evidence type="ECO:0000313" key="8">
    <source>
        <dbReference type="Proteomes" id="UP001176940"/>
    </source>
</evidence>
<dbReference type="Proteomes" id="UP001176940">
    <property type="component" value="Unassembled WGS sequence"/>
</dbReference>
<dbReference type="PANTHER" id="PTHR28591:SF2">
    <property type="entry name" value="RETINOIC ACID RECEPTOR RESPONDER PROTEIN 1"/>
    <property type="match status" value="1"/>
</dbReference>
<dbReference type="InterPro" id="IPR009684">
    <property type="entry name" value="Latexin"/>
</dbReference>
<keyword evidence="2 4" id="KW-0646">Protease inhibitor</keyword>
<evidence type="ECO:0000313" key="7">
    <source>
        <dbReference type="EMBL" id="CAJ0945777.1"/>
    </source>
</evidence>
<reference evidence="7" key="1">
    <citation type="submission" date="2023-07" db="EMBL/GenBank/DDBJ databases">
        <authorList>
            <person name="Stuckert A."/>
        </authorList>
    </citation>
    <scope>NUCLEOTIDE SEQUENCE</scope>
</reference>
<dbReference type="EMBL" id="CAUEEQ010024440">
    <property type="protein sequence ID" value="CAJ0945777.1"/>
    <property type="molecule type" value="Genomic_DNA"/>
</dbReference>
<keyword evidence="3" id="KW-0677">Repeat</keyword>
<feature type="domain" description="Cystatin LXN-type" evidence="6">
    <location>
        <begin position="114"/>
        <end position="321"/>
    </location>
</feature>
<feature type="region of interest" description="Disordered" evidence="5">
    <location>
        <begin position="307"/>
        <end position="331"/>
    </location>
</feature>
<keyword evidence="8" id="KW-1185">Reference proteome</keyword>
<organism evidence="7 8">
    <name type="scientific">Ranitomeya imitator</name>
    <name type="common">mimic poison frog</name>
    <dbReference type="NCBI Taxonomy" id="111125"/>
    <lineage>
        <taxon>Eukaryota</taxon>
        <taxon>Metazoa</taxon>
        <taxon>Chordata</taxon>
        <taxon>Craniata</taxon>
        <taxon>Vertebrata</taxon>
        <taxon>Euteleostomi</taxon>
        <taxon>Amphibia</taxon>
        <taxon>Batrachia</taxon>
        <taxon>Anura</taxon>
        <taxon>Neobatrachia</taxon>
        <taxon>Hyloidea</taxon>
        <taxon>Dendrobatidae</taxon>
        <taxon>Dendrobatinae</taxon>
        <taxon>Ranitomeya</taxon>
    </lineage>
</organism>
<evidence type="ECO:0000256" key="1">
    <source>
        <dbReference type="ARBA" id="ARBA00010083"/>
    </source>
</evidence>
<proteinExistence type="inferred from homology"/>
<evidence type="ECO:0000256" key="3">
    <source>
        <dbReference type="ARBA" id="ARBA00022737"/>
    </source>
</evidence>
<accession>A0ABN9LP31</accession>
<protein>
    <recommendedName>
        <fullName evidence="6">Cystatin LXN-type domain-containing protein</fullName>
    </recommendedName>
</protein>
<evidence type="ECO:0000256" key="4">
    <source>
        <dbReference type="PROSITE-ProRule" id="PRU01377"/>
    </source>
</evidence>
<sequence length="331" mass="36782">MMARVDTSKVGVYLLAYTVLDLQGPRRSSCADANSGEPYQLVPEIGRKYYVEFTAGISQTREKLGLCTATIFFQEGKPRPAINVNCSNSKIQKQASDDDYNFYKLMKSQTVPITGENIPDSFGYIEPQLEAVWNLANLGCSYVIWDKTTEGHEYNMAQIKSVKQVRCALHSSCTGCERRSAGKQSSDVTALLSGRCAHSQYRRSAEHSAGGQTAVVHKVSQGVNLGRRSKCGQILLQISLSGLLYQRSIPYDLYNLRLASAVMWLRKDNLIAFDYDLYLHERPSEEIVLCSVHIVWIPGKPPKVDYSCTEDSENGSGNKSEDGSAFLGNFK</sequence>
<dbReference type="Gene3D" id="3.10.450.10">
    <property type="match status" value="3"/>
</dbReference>
<evidence type="ECO:0000256" key="2">
    <source>
        <dbReference type="ARBA" id="ARBA00022690"/>
    </source>
</evidence>
<comment type="caution">
    <text evidence="7">The sequence shown here is derived from an EMBL/GenBank/DDBJ whole genome shotgun (WGS) entry which is preliminary data.</text>
</comment>
<gene>
    <name evidence="7" type="ORF">RIMI_LOCUS11016554</name>
</gene>
<dbReference type="PROSITE" id="PS52033">
    <property type="entry name" value="CYSTATIN_LXN"/>
    <property type="match status" value="2"/>
</dbReference>
<dbReference type="InterPro" id="IPR049897">
    <property type="entry name" value="CYSTATIN_LXN"/>
</dbReference>
<name>A0ABN9LP31_9NEOB</name>
<evidence type="ECO:0000259" key="6">
    <source>
        <dbReference type="PROSITE" id="PS52033"/>
    </source>
</evidence>
<dbReference type="Pfam" id="PF06907">
    <property type="entry name" value="LXN"/>
    <property type="match status" value="2"/>
</dbReference>
<feature type="domain" description="Cystatin LXN-type" evidence="6">
    <location>
        <begin position="1"/>
        <end position="94"/>
    </location>
</feature>
<dbReference type="InterPro" id="IPR046350">
    <property type="entry name" value="Cystatin_sf"/>
</dbReference>
<comment type="similarity">
    <text evidence="1 4">Belongs to the protease inhibitor I47 (latexin) family.</text>
</comment>